<name>A0A2T8KTP4_9POAL</name>
<dbReference type="AlphaFoldDB" id="A0A2T8KTP4"/>
<gene>
    <name evidence="1" type="ORF">PAHAL_1G016800</name>
</gene>
<dbReference type="Proteomes" id="UP000243499">
    <property type="component" value="Chromosome 1"/>
</dbReference>
<sequence length="51" mass="5805">MLMHRVQALFLFFKDQIRPDVFRHAAPAASAHFTYVCSPVVFPSAILQTDL</sequence>
<reference evidence="1" key="1">
    <citation type="submission" date="2018-04" db="EMBL/GenBank/DDBJ databases">
        <title>WGS assembly of Panicum hallii.</title>
        <authorList>
            <person name="Lovell J."/>
            <person name="Jenkins J."/>
            <person name="Lowry D."/>
            <person name="Mamidi S."/>
            <person name="Sreedasyam A."/>
            <person name="Weng X."/>
            <person name="Barry K."/>
            <person name="Bonette J."/>
            <person name="Campitelli B."/>
            <person name="Daum C."/>
            <person name="Gordon S."/>
            <person name="Gould B."/>
            <person name="Lipzen A."/>
            <person name="Macqueen A."/>
            <person name="Palacio-Mejia J."/>
            <person name="Plott C."/>
            <person name="Shakirov E."/>
            <person name="Shu S."/>
            <person name="Yoshinaga Y."/>
            <person name="Zane M."/>
            <person name="Rokhsar D."/>
            <person name="Grimwood J."/>
            <person name="Schmutz J."/>
            <person name="Juenger T."/>
        </authorList>
    </citation>
    <scope>NUCLEOTIDE SEQUENCE [LARGE SCALE GENOMIC DNA]</scope>
    <source>
        <strain evidence="1">FIL2</strain>
    </source>
</reference>
<organism evidence="1">
    <name type="scientific">Panicum hallii</name>
    <dbReference type="NCBI Taxonomy" id="206008"/>
    <lineage>
        <taxon>Eukaryota</taxon>
        <taxon>Viridiplantae</taxon>
        <taxon>Streptophyta</taxon>
        <taxon>Embryophyta</taxon>
        <taxon>Tracheophyta</taxon>
        <taxon>Spermatophyta</taxon>
        <taxon>Magnoliopsida</taxon>
        <taxon>Liliopsida</taxon>
        <taxon>Poales</taxon>
        <taxon>Poaceae</taxon>
        <taxon>PACMAD clade</taxon>
        <taxon>Panicoideae</taxon>
        <taxon>Panicodae</taxon>
        <taxon>Paniceae</taxon>
        <taxon>Panicinae</taxon>
        <taxon>Panicum</taxon>
        <taxon>Panicum sect. Panicum</taxon>
    </lineage>
</organism>
<protein>
    <submittedName>
        <fullName evidence="1">Uncharacterized protein</fullName>
    </submittedName>
</protein>
<dbReference type="EMBL" id="CM008046">
    <property type="protein sequence ID" value="PVH65529.1"/>
    <property type="molecule type" value="Genomic_DNA"/>
</dbReference>
<evidence type="ECO:0000313" key="1">
    <source>
        <dbReference type="EMBL" id="PVH65529.1"/>
    </source>
</evidence>
<dbReference type="Gramene" id="PVH65529">
    <property type="protein sequence ID" value="PVH65529"/>
    <property type="gene ID" value="PAHAL_1G016800"/>
</dbReference>
<accession>A0A2T8KTP4</accession>
<proteinExistence type="predicted"/>